<gene>
    <name evidence="1" type="ORF">UFOVP1365_34</name>
</gene>
<proteinExistence type="predicted"/>
<reference evidence="1" key="1">
    <citation type="submission" date="2020-05" db="EMBL/GenBank/DDBJ databases">
        <authorList>
            <person name="Chiriac C."/>
            <person name="Salcher M."/>
            <person name="Ghai R."/>
            <person name="Kavagutti S V."/>
        </authorList>
    </citation>
    <scope>NUCLEOTIDE SEQUENCE</scope>
</reference>
<accession>A0A6J5S3A8</accession>
<dbReference type="EMBL" id="LR797316">
    <property type="protein sequence ID" value="CAB4203042.1"/>
    <property type="molecule type" value="Genomic_DNA"/>
</dbReference>
<name>A0A6J5S3A8_9CAUD</name>
<evidence type="ECO:0000313" key="1">
    <source>
        <dbReference type="EMBL" id="CAB4203042.1"/>
    </source>
</evidence>
<protein>
    <submittedName>
        <fullName evidence="1">Uncharacterized protein</fullName>
    </submittedName>
</protein>
<organism evidence="1">
    <name type="scientific">uncultured Caudovirales phage</name>
    <dbReference type="NCBI Taxonomy" id="2100421"/>
    <lineage>
        <taxon>Viruses</taxon>
        <taxon>Duplodnaviria</taxon>
        <taxon>Heunggongvirae</taxon>
        <taxon>Uroviricota</taxon>
        <taxon>Caudoviricetes</taxon>
        <taxon>Peduoviridae</taxon>
        <taxon>Maltschvirus</taxon>
        <taxon>Maltschvirus maltsch</taxon>
    </lineage>
</organism>
<sequence length="117" mass="13485">MKEDQEQVIKDLQIEILSLNDTMCYQADKIKELGAQNHALKAIIGNPGQYNLRLKEFSNNLTLQEYDELINHLKQVRVEGDLEEQNRVLKSVISNSVDRLNKQATTVEFLIDEEGKQ</sequence>